<feature type="transmembrane region" description="Helical" evidence="8">
    <location>
        <begin position="163"/>
        <end position="184"/>
    </location>
</feature>
<comment type="caution">
    <text evidence="9">The sequence shown here is derived from an EMBL/GenBank/DDBJ whole genome shotgun (WGS) entry which is preliminary data.</text>
</comment>
<dbReference type="AlphaFoldDB" id="A0AA39FCR2"/>
<comment type="subcellular location">
    <subcellularLocation>
        <location evidence="1">Membrane</location>
        <topology evidence="1">Multi-pass membrane protein</topology>
    </subcellularLocation>
</comment>
<sequence>MTSLIVDYSEVDNSLSSKIAPIAQEESSPLDMEQGTISIVTPNSVTENANGKTKATITLPSAARISNAARIKAPRLKSLLQDECSAWELTKSGLAELIGTAMLVFLGCMGCVGSLGNQPALLQVSFVFGFAVMLIIQSIGHISGGHINPAITIGAVVMGKKSLMAASVYIFAQCLGGVLGYGLLKVITPQALLFGNDGPSTTSSFCITDLHVDISIIQGLLGEIIATAILMFMTCAVWDVRNEKNTDSVAIKFGLTISVLCLAIGPYTGCSLNPARSLAPAIWNNYWSHHWIYWFGPIGGSLLASVAYLSIFSPKKCSLTECSPLSENTQAHI</sequence>
<dbReference type="InterPro" id="IPR034294">
    <property type="entry name" value="Aquaporin_transptr"/>
</dbReference>
<keyword evidence="5 8" id="KW-1133">Transmembrane helix</keyword>
<dbReference type="PRINTS" id="PR00783">
    <property type="entry name" value="MINTRINSICP"/>
</dbReference>
<keyword evidence="4 7" id="KW-0812">Transmembrane</keyword>
<dbReference type="GO" id="GO:0015267">
    <property type="term" value="F:channel activity"/>
    <property type="evidence" value="ECO:0007669"/>
    <property type="project" value="InterPro"/>
</dbReference>
<dbReference type="InterPro" id="IPR000425">
    <property type="entry name" value="MIP"/>
</dbReference>
<evidence type="ECO:0000256" key="5">
    <source>
        <dbReference type="ARBA" id="ARBA00022989"/>
    </source>
</evidence>
<evidence type="ECO:0000313" key="10">
    <source>
        <dbReference type="Proteomes" id="UP001168972"/>
    </source>
</evidence>
<feature type="transmembrane region" description="Helical" evidence="8">
    <location>
        <begin position="121"/>
        <end position="142"/>
    </location>
</feature>
<dbReference type="PANTHER" id="PTHR19139">
    <property type="entry name" value="AQUAPORIN TRANSPORTER"/>
    <property type="match status" value="1"/>
</dbReference>
<dbReference type="SUPFAM" id="SSF81338">
    <property type="entry name" value="Aquaporin-like"/>
    <property type="match status" value="1"/>
</dbReference>
<comment type="similarity">
    <text evidence="2 7">Belongs to the MIP/aquaporin (TC 1.A.8) family.</text>
</comment>
<keyword evidence="10" id="KW-1185">Reference proteome</keyword>
<dbReference type="InterPro" id="IPR022357">
    <property type="entry name" value="MIP_CS"/>
</dbReference>
<keyword evidence="3 7" id="KW-0813">Transport</keyword>
<dbReference type="InterPro" id="IPR023271">
    <property type="entry name" value="Aquaporin-like"/>
</dbReference>
<organism evidence="9 10">
    <name type="scientific">Microctonus hyperodae</name>
    <name type="common">Parasitoid wasp</name>
    <dbReference type="NCBI Taxonomy" id="165561"/>
    <lineage>
        <taxon>Eukaryota</taxon>
        <taxon>Metazoa</taxon>
        <taxon>Ecdysozoa</taxon>
        <taxon>Arthropoda</taxon>
        <taxon>Hexapoda</taxon>
        <taxon>Insecta</taxon>
        <taxon>Pterygota</taxon>
        <taxon>Neoptera</taxon>
        <taxon>Endopterygota</taxon>
        <taxon>Hymenoptera</taxon>
        <taxon>Apocrita</taxon>
        <taxon>Ichneumonoidea</taxon>
        <taxon>Braconidae</taxon>
        <taxon>Euphorinae</taxon>
        <taxon>Microctonus</taxon>
    </lineage>
</organism>
<dbReference type="EMBL" id="JAQQBR010001832">
    <property type="protein sequence ID" value="KAK0167159.1"/>
    <property type="molecule type" value="Genomic_DNA"/>
</dbReference>
<dbReference type="PANTHER" id="PTHR19139:SF270">
    <property type="entry name" value="ENTOMOGLYCEROPORIN 1-RELATED"/>
    <property type="match status" value="1"/>
</dbReference>
<evidence type="ECO:0000256" key="2">
    <source>
        <dbReference type="ARBA" id="ARBA00006175"/>
    </source>
</evidence>
<gene>
    <name evidence="9" type="ORF">PV327_004593</name>
</gene>
<dbReference type="CDD" id="cd00333">
    <property type="entry name" value="MIP"/>
    <property type="match status" value="1"/>
</dbReference>
<dbReference type="NCBIfam" id="TIGR00861">
    <property type="entry name" value="MIP"/>
    <property type="match status" value="1"/>
</dbReference>
<evidence type="ECO:0000256" key="6">
    <source>
        <dbReference type="ARBA" id="ARBA00023136"/>
    </source>
</evidence>
<feature type="transmembrane region" description="Helical" evidence="8">
    <location>
        <begin position="216"/>
        <end position="237"/>
    </location>
</feature>
<feature type="transmembrane region" description="Helical" evidence="8">
    <location>
        <begin position="97"/>
        <end position="115"/>
    </location>
</feature>
<reference evidence="9" key="2">
    <citation type="submission" date="2023-03" db="EMBL/GenBank/DDBJ databases">
        <authorList>
            <person name="Inwood S.N."/>
            <person name="Skelly J.G."/>
            <person name="Guhlin J."/>
            <person name="Harrop T.W.R."/>
            <person name="Goldson S.G."/>
            <person name="Dearden P.K."/>
        </authorList>
    </citation>
    <scope>NUCLEOTIDE SEQUENCE</scope>
    <source>
        <strain evidence="9">Lincoln</strain>
        <tissue evidence="9">Whole body</tissue>
    </source>
</reference>
<reference evidence="9" key="1">
    <citation type="journal article" date="2023" name="bioRxiv">
        <title>Scaffold-level genome assemblies of two parasitoid biocontrol wasps reveal the parthenogenesis mechanism and an associated novel virus.</title>
        <authorList>
            <person name="Inwood S."/>
            <person name="Skelly J."/>
            <person name="Guhlin J."/>
            <person name="Harrop T."/>
            <person name="Goldson S."/>
            <person name="Dearden P."/>
        </authorList>
    </citation>
    <scope>NUCLEOTIDE SEQUENCE</scope>
    <source>
        <strain evidence="9">Lincoln</strain>
        <tissue evidence="9">Whole body</tissue>
    </source>
</reference>
<proteinExistence type="inferred from homology"/>
<evidence type="ECO:0000256" key="1">
    <source>
        <dbReference type="ARBA" id="ARBA00004141"/>
    </source>
</evidence>
<protein>
    <submittedName>
        <fullName evidence="9">Uncharacterized protein</fullName>
    </submittedName>
</protein>
<evidence type="ECO:0000313" key="9">
    <source>
        <dbReference type="EMBL" id="KAK0167159.1"/>
    </source>
</evidence>
<evidence type="ECO:0000256" key="7">
    <source>
        <dbReference type="RuleBase" id="RU000477"/>
    </source>
</evidence>
<accession>A0AA39FCR2</accession>
<name>A0AA39FCR2_MICHY</name>
<feature type="transmembrane region" description="Helical" evidence="8">
    <location>
        <begin position="249"/>
        <end position="268"/>
    </location>
</feature>
<evidence type="ECO:0000256" key="3">
    <source>
        <dbReference type="ARBA" id="ARBA00022448"/>
    </source>
</evidence>
<dbReference type="GO" id="GO:0005886">
    <property type="term" value="C:plasma membrane"/>
    <property type="evidence" value="ECO:0007669"/>
    <property type="project" value="TreeGrafter"/>
</dbReference>
<dbReference type="Gene3D" id="1.20.1080.10">
    <property type="entry name" value="Glycerol uptake facilitator protein"/>
    <property type="match status" value="1"/>
</dbReference>
<dbReference type="Pfam" id="PF00230">
    <property type="entry name" value="MIP"/>
    <property type="match status" value="1"/>
</dbReference>
<dbReference type="PROSITE" id="PS00221">
    <property type="entry name" value="MIP"/>
    <property type="match status" value="1"/>
</dbReference>
<dbReference type="Proteomes" id="UP001168972">
    <property type="component" value="Unassembled WGS sequence"/>
</dbReference>
<keyword evidence="6 8" id="KW-0472">Membrane</keyword>
<evidence type="ECO:0000256" key="4">
    <source>
        <dbReference type="ARBA" id="ARBA00022692"/>
    </source>
</evidence>
<feature type="transmembrane region" description="Helical" evidence="8">
    <location>
        <begin position="291"/>
        <end position="311"/>
    </location>
</feature>
<evidence type="ECO:0000256" key="8">
    <source>
        <dbReference type="SAM" id="Phobius"/>
    </source>
</evidence>